<dbReference type="Proteomes" id="UP000503540">
    <property type="component" value="Chromosome"/>
</dbReference>
<proteinExistence type="predicted"/>
<evidence type="ECO:0008006" key="3">
    <source>
        <dbReference type="Google" id="ProtNLM"/>
    </source>
</evidence>
<dbReference type="KEGG" id="nah:F5544_12505"/>
<organism evidence="1 2">
    <name type="scientific">Nocardia arthritidis</name>
    <dbReference type="NCBI Taxonomy" id="228602"/>
    <lineage>
        <taxon>Bacteria</taxon>
        <taxon>Bacillati</taxon>
        <taxon>Actinomycetota</taxon>
        <taxon>Actinomycetes</taxon>
        <taxon>Mycobacteriales</taxon>
        <taxon>Nocardiaceae</taxon>
        <taxon>Nocardia</taxon>
    </lineage>
</organism>
<accession>A0A6G9YB03</accession>
<evidence type="ECO:0000313" key="1">
    <source>
        <dbReference type="EMBL" id="QIS10392.1"/>
    </source>
</evidence>
<protein>
    <recommendedName>
        <fullName evidence="3">YbjN domain-containing protein</fullName>
    </recommendedName>
</protein>
<reference evidence="1 2" key="1">
    <citation type="journal article" date="2019" name="ACS Chem. Biol.">
        <title>Identification and Mobilization of a Cryptic Antibiotic Biosynthesis Gene Locus from a Human-Pathogenic Nocardia Isolate.</title>
        <authorList>
            <person name="Herisse M."/>
            <person name="Ishida K."/>
            <person name="Porter J.L."/>
            <person name="Howden B."/>
            <person name="Hertweck C."/>
            <person name="Stinear T.P."/>
            <person name="Pidot S.J."/>
        </authorList>
    </citation>
    <scope>NUCLEOTIDE SEQUENCE [LARGE SCALE GENOMIC DNA]</scope>
    <source>
        <strain evidence="1 2">AUSMDU00012717</strain>
    </source>
</reference>
<gene>
    <name evidence="1" type="ORF">F5544_12505</name>
</gene>
<dbReference type="EMBL" id="CP046172">
    <property type="protein sequence ID" value="QIS10392.1"/>
    <property type="molecule type" value="Genomic_DNA"/>
</dbReference>
<dbReference type="AlphaFoldDB" id="A0A6G9YB03"/>
<name>A0A6G9YB03_9NOCA</name>
<keyword evidence="2" id="KW-1185">Reference proteome</keyword>
<dbReference type="InterPro" id="IPR019660">
    <property type="entry name" value="Put_sensory_transdc_reg_YbjN"/>
</dbReference>
<dbReference type="Pfam" id="PF10722">
    <property type="entry name" value="YbjN"/>
    <property type="match status" value="1"/>
</dbReference>
<evidence type="ECO:0000313" key="2">
    <source>
        <dbReference type="Proteomes" id="UP000503540"/>
    </source>
</evidence>
<sequence length="142" mass="15353">MNGSRMDAVVTPAEELQARAGAGLSLYDVDVRVDQDGSLSFQYEGALCSLRGVNLSAGLDVLSLTCVLAWDRPLKPQLHKRVAERNNALKFGSLTLINRDKLADVILRYTFPAAGLDDQALAMMLLLVLSDAGRARQGLLLP</sequence>